<dbReference type="OrthoDB" id="10259713at2759"/>
<keyword evidence="4" id="KW-0966">Cell projection</keyword>
<proteinExistence type="inferred from homology"/>
<evidence type="ECO:0000256" key="2">
    <source>
        <dbReference type="ARBA" id="ARBA00022794"/>
    </source>
</evidence>
<reference evidence="9" key="1">
    <citation type="submission" date="2019-05" db="EMBL/GenBank/DDBJ databases">
        <title>Annotation for the trematode Fasciolopsis buski.</title>
        <authorList>
            <person name="Choi Y.-J."/>
        </authorList>
    </citation>
    <scope>NUCLEOTIDE SEQUENCE</scope>
    <source>
        <strain evidence="9">HT</strain>
        <tissue evidence="9">Whole worm</tissue>
    </source>
</reference>
<dbReference type="InterPro" id="IPR051885">
    <property type="entry name" value="CC_CF"/>
</dbReference>
<evidence type="ECO:0000256" key="1">
    <source>
        <dbReference type="ARBA" id="ARBA00004138"/>
    </source>
</evidence>
<name>A0A8E0VP34_9TREM</name>
<comment type="caution">
    <text evidence="9">The sequence shown here is derived from an EMBL/GenBank/DDBJ whole genome shotgun (WGS) entry which is preliminary data.</text>
</comment>
<organism evidence="9 10">
    <name type="scientific">Fasciolopsis buskii</name>
    <dbReference type="NCBI Taxonomy" id="27845"/>
    <lineage>
        <taxon>Eukaryota</taxon>
        <taxon>Metazoa</taxon>
        <taxon>Spiralia</taxon>
        <taxon>Lophotrochozoa</taxon>
        <taxon>Platyhelminthes</taxon>
        <taxon>Trematoda</taxon>
        <taxon>Digenea</taxon>
        <taxon>Plagiorchiida</taxon>
        <taxon>Echinostomata</taxon>
        <taxon>Echinostomatoidea</taxon>
        <taxon>Fasciolidae</taxon>
        <taxon>Fasciolopsis</taxon>
    </lineage>
</organism>
<evidence type="ECO:0000256" key="5">
    <source>
        <dbReference type="ARBA" id="ARBA00044506"/>
    </source>
</evidence>
<keyword evidence="2" id="KW-0970">Cilium biogenesis/degradation</keyword>
<dbReference type="AlphaFoldDB" id="A0A8E0VP34"/>
<dbReference type="EMBL" id="LUCM01000778">
    <property type="protein sequence ID" value="KAA0200028.1"/>
    <property type="molecule type" value="Genomic_DNA"/>
</dbReference>
<keyword evidence="3 7" id="KW-0175">Coiled coil</keyword>
<evidence type="ECO:0000256" key="6">
    <source>
        <dbReference type="ARBA" id="ARBA00044798"/>
    </source>
</evidence>
<sequence length="312" mass="37143">MGALHQAPSEIDVRPQIATRKRSKSRCSAVDRTSKLSWENKLQVAQVEHDEFKQEMEKSEIAWNKTMDDLRAGITELELRQDEGRKHRADFEKSVIKEGFVDRTNCIASEKFIRFSEERLKQRDTLLEKIRLNTAALRNHLRKCREQLRQKEEIGEVLHAVDFEQLKIENSQFLAKIDERNRQIQRMKAIAAKTLHVTSTLKMKMHEIQREHGRQIAEINQRQEICKRARNEMVIVKEEVKKEKRFNKRFQAYMDSFHVPSIMDFVRLRAEERRISKEETIYARKLKIAEMALIRHKRLWTQVHRCDANGLM</sequence>
<gene>
    <name evidence="9" type="ORF">FBUS_02403</name>
</gene>
<dbReference type="Proteomes" id="UP000728185">
    <property type="component" value="Unassembled WGS sequence"/>
</dbReference>
<accession>A0A8E0VP34</accession>
<dbReference type="PANTHER" id="PTHR15654">
    <property type="entry name" value="COILED-COIL DOMAIN-CONTAINING PROTEIN 113-RELATED"/>
    <property type="match status" value="1"/>
</dbReference>
<dbReference type="PANTHER" id="PTHR15654:SF2">
    <property type="entry name" value="COILED-COIL DOMAIN-CONTAINING PROTEIN 113"/>
    <property type="match status" value="1"/>
</dbReference>
<evidence type="ECO:0000259" key="8">
    <source>
        <dbReference type="Pfam" id="PF13870"/>
    </source>
</evidence>
<dbReference type="GO" id="GO:0005930">
    <property type="term" value="C:axoneme"/>
    <property type="evidence" value="ECO:0007669"/>
    <property type="project" value="TreeGrafter"/>
</dbReference>
<evidence type="ECO:0000256" key="4">
    <source>
        <dbReference type="ARBA" id="ARBA00023273"/>
    </source>
</evidence>
<evidence type="ECO:0000256" key="7">
    <source>
        <dbReference type="SAM" id="Coils"/>
    </source>
</evidence>
<evidence type="ECO:0000313" key="9">
    <source>
        <dbReference type="EMBL" id="KAA0200028.1"/>
    </source>
</evidence>
<evidence type="ECO:0000256" key="3">
    <source>
        <dbReference type="ARBA" id="ARBA00023054"/>
    </source>
</evidence>
<feature type="coiled-coil region" evidence="7">
    <location>
        <begin position="35"/>
        <end position="62"/>
    </location>
</feature>
<comment type="subcellular location">
    <subcellularLocation>
        <location evidence="1">Cell projection</location>
        <location evidence="1">Cilium</location>
    </subcellularLocation>
</comment>
<dbReference type="GO" id="GO:0036064">
    <property type="term" value="C:ciliary basal body"/>
    <property type="evidence" value="ECO:0007669"/>
    <property type="project" value="TreeGrafter"/>
</dbReference>
<protein>
    <recommendedName>
        <fullName evidence="6">Cilia- and flagella-associated protein 263</fullName>
    </recommendedName>
</protein>
<dbReference type="InterPro" id="IPR025254">
    <property type="entry name" value="CCDC113/CCDC96_CC"/>
</dbReference>
<feature type="domain" description="CCDC113/CCDC96 coiled-coil" evidence="8">
    <location>
        <begin position="121"/>
        <end position="293"/>
    </location>
</feature>
<dbReference type="Pfam" id="PF13870">
    <property type="entry name" value="CCDC113_CCDC96_CC"/>
    <property type="match status" value="1"/>
</dbReference>
<keyword evidence="10" id="KW-1185">Reference proteome</keyword>
<comment type="similarity">
    <text evidence="5">Belongs to the CFAP263 family.</text>
</comment>
<evidence type="ECO:0000313" key="10">
    <source>
        <dbReference type="Proteomes" id="UP000728185"/>
    </source>
</evidence>
<dbReference type="GO" id="GO:0060271">
    <property type="term" value="P:cilium assembly"/>
    <property type="evidence" value="ECO:0007669"/>
    <property type="project" value="TreeGrafter"/>
</dbReference>